<dbReference type="Proteomes" id="UP000297564">
    <property type="component" value="Unassembled WGS sequence"/>
</dbReference>
<name>A0A4Z0BGK6_9BURK</name>
<comment type="caution">
    <text evidence="1">The sequence shown here is derived from an EMBL/GenBank/DDBJ whole genome shotgun (WGS) entry which is preliminary data.</text>
</comment>
<reference evidence="1 2" key="1">
    <citation type="submission" date="2019-03" db="EMBL/GenBank/DDBJ databases">
        <title>Ramlibacter rhizophilus CCTCC AB2015357, whole genome shotgun sequence.</title>
        <authorList>
            <person name="Zhang X."/>
            <person name="Feng G."/>
            <person name="Zhu H."/>
        </authorList>
    </citation>
    <scope>NUCLEOTIDE SEQUENCE [LARGE SCALE GENOMIC DNA]</scope>
    <source>
        <strain evidence="1 2">CCTCC AB2015357</strain>
    </source>
</reference>
<accession>A0A4Z0BGK6</accession>
<dbReference type="RefSeq" id="WP_135286685.1">
    <property type="nucleotide sequence ID" value="NZ_SMLL01000007.1"/>
</dbReference>
<dbReference type="EMBL" id="SMLL01000007">
    <property type="protein sequence ID" value="TFY97519.1"/>
    <property type="molecule type" value="Genomic_DNA"/>
</dbReference>
<gene>
    <name evidence="1" type="ORF">EZ242_18555</name>
</gene>
<evidence type="ECO:0000313" key="2">
    <source>
        <dbReference type="Proteomes" id="UP000297564"/>
    </source>
</evidence>
<keyword evidence="2" id="KW-1185">Reference proteome</keyword>
<dbReference type="AlphaFoldDB" id="A0A4Z0BGK6"/>
<proteinExistence type="predicted"/>
<sequence>MYAQEDLRRYAEEAERIANERAGLDDRLLDLIGSDAEKLARIRERERAAIDSTNQALLEQIYRQEDLRTAAQLAADQARSMQDAERSLQERLYGIFEGAITSVSEEIRRLTGQRTASQDIGTLQAQFAINTAQARALDPNALERLPDLSRAIEQASLGTARSRDEVDRVQARLAQSLAETLTVVSNQIGQPTGADDIVAELKASRDLYERGVEENQVHAQALIKAINKFTGIVGRWDIDGMPDVREIA</sequence>
<protein>
    <submittedName>
        <fullName evidence="1">Uncharacterized protein</fullName>
    </submittedName>
</protein>
<dbReference type="OrthoDB" id="363355at2"/>
<evidence type="ECO:0000313" key="1">
    <source>
        <dbReference type="EMBL" id="TFY97519.1"/>
    </source>
</evidence>
<organism evidence="1 2">
    <name type="scientific">Ramlibacter rhizophilus</name>
    <dbReference type="NCBI Taxonomy" id="1781167"/>
    <lineage>
        <taxon>Bacteria</taxon>
        <taxon>Pseudomonadati</taxon>
        <taxon>Pseudomonadota</taxon>
        <taxon>Betaproteobacteria</taxon>
        <taxon>Burkholderiales</taxon>
        <taxon>Comamonadaceae</taxon>
        <taxon>Ramlibacter</taxon>
    </lineage>
</organism>